<name>A0AAD7U5S3_9APHY</name>
<dbReference type="Proteomes" id="UP001215151">
    <property type="component" value="Unassembled WGS sequence"/>
</dbReference>
<dbReference type="Pfam" id="PF00043">
    <property type="entry name" value="GST_C"/>
    <property type="match status" value="1"/>
</dbReference>
<dbReference type="AlphaFoldDB" id="A0AAD7U5S3"/>
<dbReference type="SUPFAM" id="SSF47616">
    <property type="entry name" value="GST C-terminal domain-like"/>
    <property type="match status" value="1"/>
</dbReference>
<dbReference type="GO" id="GO:0005737">
    <property type="term" value="C:cytoplasm"/>
    <property type="evidence" value="ECO:0007669"/>
    <property type="project" value="UniProtKB-ARBA"/>
</dbReference>
<accession>A0AAD7U5S3</accession>
<dbReference type="PROSITE" id="PS50404">
    <property type="entry name" value="GST_NTER"/>
    <property type="match status" value="1"/>
</dbReference>
<evidence type="ECO:0000256" key="5">
    <source>
        <dbReference type="ARBA" id="ARBA00060024"/>
    </source>
</evidence>
<dbReference type="InterPro" id="IPR004046">
    <property type="entry name" value="GST_C"/>
</dbReference>
<dbReference type="SFLD" id="SFLDS00019">
    <property type="entry name" value="Glutathione_Transferase_(cytos"/>
    <property type="match status" value="1"/>
</dbReference>
<dbReference type="Pfam" id="PF02798">
    <property type="entry name" value="GST_N"/>
    <property type="match status" value="1"/>
</dbReference>
<organism evidence="9 10">
    <name type="scientific">Trametes cubensis</name>
    <dbReference type="NCBI Taxonomy" id="1111947"/>
    <lineage>
        <taxon>Eukaryota</taxon>
        <taxon>Fungi</taxon>
        <taxon>Dikarya</taxon>
        <taxon>Basidiomycota</taxon>
        <taxon>Agaricomycotina</taxon>
        <taxon>Agaricomycetes</taxon>
        <taxon>Polyporales</taxon>
        <taxon>Polyporaceae</taxon>
        <taxon>Trametes</taxon>
    </lineage>
</organism>
<proteinExistence type="inferred from homology"/>
<comment type="catalytic activity">
    <reaction evidence="4">
        <text>RX + glutathione = an S-substituted glutathione + a halide anion + H(+)</text>
        <dbReference type="Rhea" id="RHEA:16437"/>
        <dbReference type="ChEBI" id="CHEBI:15378"/>
        <dbReference type="ChEBI" id="CHEBI:16042"/>
        <dbReference type="ChEBI" id="CHEBI:17792"/>
        <dbReference type="ChEBI" id="CHEBI:57925"/>
        <dbReference type="ChEBI" id="CHEBI:90779"/>
        <dbReference type="EC" id="2.5.1.18"/>
    </reaction>
</comment>
<dbReference type="InterPro" id="IPR010987">
    <property type="entry name" value="Glutathione-S-Trfase_C-like"/>
</dbReference>
<dbReference type="GO" id="GO:0005634">
    <property type="term" value="C:nucleus"/>
    <property type="evidence" value="ECO:0007669"/>
    <property type="project" value="UniProtKB-ARBA"/>
</dbReference>
<gene>
    <name evidence="9" type="ORF">ONZ51_g338</name>
</gene>
<keyword evidence="3" id="KW-0808">Transferase</keyword>
<protein>
    <recommendedName>
        <fullName evidence="2">glutathione transferase</fullName>
        <ecNumber evidence="2">2.5.1.18</ecNumber>
    </recommendedName>
</protein>
<evidence type="ECO:0000259" key="8">
    <source>
        <dbReference type="PROSITE" id="PS50405"/>
    </source>
</evidence>
<sequence length="241" mass="27770">MSAEHHFTLYSTVRGPNGWKVAMVLEELGLSYQTIYLDFSKDEHHSPEYLKYNPNGRIPTLIDHKNGDFAIWESDAILVYLAEKYDPEGKFSVKDFEGRMQQLQWLFFQASGQGPYYGQAAHFLRYHSEHIPSAIERYQKEVLRVLGVLDGVLSKREWLVGDKCTIADLSFVSWNVSATMFLLKDYPGFDLAKDFPSTYRQVQSSRYAGLPLTEPSRWHASMLAREKVAKVLATQFKMLNI</sequence>
<evidence type="ECO:0000256" key="2">
    <source>
        <dbReference type="ARBA" id="ARBA00012452"/>
    </source>
</evidence>
<keyword evidence="10" id="KW-1185">Reference proteome</keyword>
<evidence type="ECO:0000256" key="4">
    <source>
        <dbReference type="ARBA" id="ARBA00047960"/>
    </source>
</evidence>
<dbReference type="InterPro" id="IPR036282">
    <property type="entry name" value="Glutathione-S-Trfase_C_sf"/>
</dbReference>
<comment type="similarity">
    <text evidence="1 6">Belongs to the GST superfamily.</text>
</comment>
<evidence type="ECO:0000256" key="6">
    <source>
        <dbReference type="RuleBase" id="RU003494"/>
    </source>
</evidence>
<reference evidence="9" key="1">
    <citation type="submission" date="2022-11" db="EMBL/GenBank/DDBJ databases">
        <title>Genome Sequence of Cubamyces cubensis.</title>
        <authorList>
            <person name="Buettner E."/>
        </authorList>
    </citation>
    <scope>NUCLEOTIDE SEQUENCE</scope>
    <source>
        <strain evidence="9">MPL-01</strain>
    </source>
</reference>
<dbReference type="InterPro" id="IPR040079">
    <property type="entry name" value="Glutathione_S-Trfase"/>
</dbReference>
<dbReference type="InterPro" id="IPR004045">
    <property type="entry name" value="Glutathione_S-Trfase_N"/>
</dbReference>
<dbReference type="GO" id="GO:0004364">
    <property type="term" value="F:glutathione transferase activity"/>
    <property type="evidence" value="ECO:0007669"/>
    <property type="project" value="UniProtKB-EC"/>
</dbReference>
<evidence type="ECO:0000256" key="3">
    <source>
        <dbReference type="ARBA" id="ARBA00022679"/>
    </source>
</evidence>
<dbReference type="EMBL" id="JAPEVG010000003">
    <property type="protein sequence ID" value="KAJ8501971.1"/>
    <property type="molecule type" value="Genomic_DNA"/>
</dbReference>
<feature type="domain" description="GST C-terminal" evidence="8">
    <location>
        <begin position="95"/>
        <end position="241"/>
    </location>
</feature>
<comment type="caution">
    <text evidence="9">The sequence shown here is derived from an EMBL/GenBank/DDBJ whole genome shotgun (WGS) entry which is preliminary data.</text>
</comment>
<dbReference type="InterPro" id="IPR036249">
    <property type="entry name" value="Thioredoxin-like_sf"/>
</dbReference>
<dbReference type="FunFam" id="3.40.30.10:FF:000039">
    <property type="entry name" value="Glutathione S-transferase domain"/>
    <property type="match status" value="1"/>
</dbReference>
<dbReference type="EC" id="2.5.1.18" evidence="2"/>
<dbReference type="SFLD" id="SFLDG01151">
    <property type="entry name" value="Main.2:_Nu-like"/>
    <property type="match status" value="1"/>
</dbReference>
<dbReference type="SFLD" id="SFLDG00358">
    <property type="entry name" value="Main_(cytGST)"/>
    <property type="match status" value="1"/>
</dbReference>
<evidence type="ECO:0000313" key="10">
    <source>
        <dbReference type="Proteomes" id="UP001215151"/>
    </source>
</evidence>
<dbReference type="FunFam" id="1.20.1050.130:FF:000016">
    <property type="entry name" value="Glutathione S-transferase 1"/>
    <property type="match status" value="1"/>
</dbReference>
<dbReference type="PROSITE" id="PS50405">
    <property type="entry name" value="GST_CTER"/>
    <property type="match status" value="1"/>
</dbReference>
<dbReference type="PANTHER" id="PTHR44051">
    <property type="entry name" value="GLUTATHIONE S-TRANSFERASE-RELATED"/>
    <property type="match status" value="1"/>
</dbReference>
<comment type="function">
    <text evidence="5">Involved in the oxidative stress response and detoxification.</text>
</comment>
<evidence type="ECO:0000313" key="9">
    <source>
        <dbReference type="EMBL" id="KAJ8501971.1"/>
    </source>
</evidence>
<dbReference type="CDD" id="cd03048">
    <property type="entry name" value="GST_N_Ure2p_like"/>
    <property type="match status" value="1"/>
</dbReference>
<dbReference type="Gene3D" id="1.20.1050.130">
    <property type="match status" value="1"/>
</dbReference>
<evidence type="ECO:0000259" key="7">
    <source>
        <dbReference type="PROSITE" id="PS50404"/>
    </source>
</evidence>
<feature type="domain" description="GST N-terminal" evidence="7">
    <location>
        <begin position="5"/>
        <end position="89"/>
    </location>
</feature>
<dbReference type="PANTHER" id="PTHR44051:SF3">
    <property type="entry name" value="TRANSCRIPTIONAL REGULATOR URE2"/>
    <property type="match status" value="1"/>
</dbReference>
<dbReference type="SUPFAM" id="SSF52833">
    <property type="entry name" value="Thioredoxin-like"/>
    <property type="match status" value="1"/>
</dbReference>
<evidence type="ECO:0000256" key="1">
    <source>
        <dbReference type="ARBA" id="ARBA00007409"/>
    </source>
</evidence>